<evidence type="ECO:0000313" key="2">
    <source>
        <dbReference type="EMBL" id="SFH56437.1"/>
    </source>
</evidence>
<accession>A0A1I3B296</accession>
<evidence type="ECO:0000256" key="1">
    <source>
        <dbReference type="SAM" id="MobiDB-lite"/>
    </source>
</evidence>
<evidence type="ECO:0000313" key="3">
    <source>
        <dbReference type="Proteomes" id="UP000199518"/>
    </source>
</evidence>
<dbReference type="Proteomes" id="UP000199518">
    <property type="component" value="Unassembled WGS sequence"/>
</dbReference>
<name>A0A1I3B296_9PLAN</name>
<keyword evidence="3" id="KW-1185">Reference proteome</keyword>
<reference evidence="3" key="1">
    <citation type="submission" date="2016-10" db="EMBL/GenBank/DDBJ databases">
        <authorList>
            <person name="Varghese N."/>
            <person name="Submissions S."/>
        </authorList>
    </citation>
    <scope>NUCLEOTIDE SEQUENCE [LARGE SCALE GENOMIC DNA]</scope>
    <source>
        <strain evidence="3">DSM 26348</strain>
    </source>
</reference>
<proteinExistence type="predicted"/>
<protein>
    <submittedName>
        <fullName evidence="2">Uncharacterized protein</fullName>
    </submittedName>
</protein>
<sequence>MKENFEIRSTKSETIFRTTNRTNDTNNSFNGASVTDLRPEAKVAK</sequence>
<feature type="compositionally biased region" description="Low complexity" evidence="1">
    <location>
        <begin position="15"/>
        <end position="30"/>
    </location>
</feature>
<organism evidence="2 3">
    <name type="scientific">Planctomicrobium piriforme</name>
    <dbReference type="NCBI Taxonomy" id="1576369"/>
    <lineage>
        <taxon>Bacteria</taxon>
        <taxon>Pseudomonadati</taxon>
        <taxon>Planctomycetota</taxon>
        <taxon>Planctomycetia</taxon>
        <taxon>Planctomycetales</taxon>
        <taxon>Planctomycetaceae</taxon>
        <taxon>Planctomicrobium</taxon>
    </lineage>
</organism>
<feature type="region of interest" description="Disordered" evidence="1">
    <location>
        <begin position="1"/>
        <end position="45"/>
    </location>
</feature>
<feature type="compositionally biased region" description="Basic and acidic residues" evidence="1">
    <location>
        <begin position="1"/>
        <end position="11"/>
    </location>
</feature>
<dbReference type="AlphaFoldDB" id="A0A1I3B296"/>
<gene>
    <name evidence="2" type="ORF">SAMN05421753_101190</name>
</gene>
<dbReference type="STRING" id="1576369.SAMN05421753_101190"/>
<dbReference type="EMBL" id="FOQD01000001">
    <property type="protein sequence ID" value="SFH56437.1"/>
    <property type="molecule type" value="Genomic_DNA"/>
</dbReference>